<comment type="caution">
    <text evidence="3">The sequence shown here is derived from an EMBL/GenBank/DDBJ whole genome shotgun (WGS) entry which is preliminary data.</text>
</comment>
<evidence type="ECO:0000313" key="4">
    <source>
        <dbReference type="Proteomes" id="UP000321901"/>
    </source>
</evidence>
<name>A0A511Z4T2_9BACL</name>
<dbReference type="SUPFAM" id="SSF53850">
    <property type="entry name" value="Periplasmic binding protein-like II"/>
    <property type="match status" value="1"/>
</dbReference>
<dbReference type="PROSITE" id="PS51257">
    <property type="entry name" value="PROKAR_LIPOPROTEIN"/>
    <property type="match status" value="1"/>
</dbReference>
<dbReference type="CDD" id="cd07012">
    <property type="entry name" value="PBP2_Bug_TTT"/>
    <property type="match status" value="1"/>
</dbReference>
<dbReference type="Proteomes" id="UP000321901">
    <property type="component" value="Unassembled WGS sequence"/>
</dbReference>
<keyword evidence="2" id="KW-0732">Signal</keyword>
<dbReference type="Pfam" id="PF03401">
    <property type="entry name" value="TctC"/>
    <property type="match status" value="1"/>
</dbReference>
<sequence length="333" mass="36355">MKRSLLFLGLSFALILAACNESSGDASSADGDWMPTKNIEIVAPSGAGGGWDTTARMAAKVLEEEGLIDQGIGVVNKTGGGGAVGWAYIATKKESPYNLFVTSTPMIDVPLNGQSDYDYTDFTPIANVIADYGAFAVKADSKWQTLNDLFDDMKKDPTSVTVIGSSSPGSMDHLKFAKFAKEAGVDITKIKYVSEQDGGELTALLNGSVDVFSTDVSEVVEQVRAGNIRVLAVTSEERLEGETISEFPTGVEQGINTTYINWRGFFGPKDLPEDALEFYEQKFKEMTETDAWKEIRANYGWGDFFMGHEEYQEFLKEQVESSKALLDELGIVR</sequence>
<dbReference type="Gene3D" id="3.40.190.150">
    <property type="entry name" value="Bordetella uptake gene, domain 1"/>
    <property type="match status" value="1"/>
</dbReference>
<proteinExistence type="inferred from homology"/>
<dbReference type="EMBL" id="BJYL01000008">
    <property type="protein sequence ID" value="GEN82451.1"/>
    <property type="molecule type" value="Genomic_DNA"/>
</dbReference>
<dbReference type="InterPro" id="IPR042100">
    <property type="entry name" value="Bug_dom1"/>
</dbReference>
<comment type="similarity">
    <text evidence="1">Belongs to the UPF0065 (bug) family.</text>
</comment>
<dbReference type="OrthoDB" id="9780943at2"/>
<protein>
    <submittedName>
        <fullName evidence="3">Tricarboxylic transport TctC</fullName>
    </submittedName>
</protein>
<dbReference type="RefSeq" id="WP_147055506.1">
    <property type="nucleotide sequence ID" value="NZ_BJYL01000008.1"/>
</dbReference>
<evidence type="ECO:0000313" key="3">
    <source>
        <dbReference type="EMBL" id="GEN82451.1"/>
    </source>
</evidence>
<dbReference type="Gene3D" id="3.40.190.10">
    <property type="entry name" value="Periplasmic binding protein-like II"/>
    <property type="match status" value="1"/>
</dbReference>
<keyword evidence="4" id="KW-1185">Reference proteome</keyword>
<gene>
    <name evidence="3" type="ORF">SLU01_07630</name>
</gene>
<dbReference type="InterPro" id="IPR005064">
    <property type="entry name" value="BUG"/>
</dbReference>
<feature type="chain" id="PRO_5021974821" evidence="2">
    <location>
        <begin position="29"/>
        <end position="333"/>
    </location>
</feature>
<evidence type="ECO:0000256" key="2">
    <source>
        <dbReference type="SAM" id="SignalP"/>
    </source>
</evidence>
<feature type="signal peptide" evidence="2">
    <location>
        <begin position="1"/>
        <end position="28"/>
    </location>
</feature>
<accession>A0A511Z4T2</accession>
<reference evidence="3 4" key="1">
    <citation type="submission" date="2019-07" db="EMBL/GenBank/DDBJ databases">
        <title>Whole genome shotgun sequence of Sporosarcina luteola NBRC 105378.</title>
        <authorList>
            <person name="Hosoyama A."/>
            <person name="Uohara A."/>
            <person name="Ohji S."/>
            <person name="Ichikawa N."/>
        </authorList>
    </citation>
    <scope>NUCLEOTIDE SEQUENCE [LARGE SCALE GENOMIC DNA]</scope>
    <source>
        <strain evidence="3 4">NBRC 105378</strain>
    </source>
</reference>
<evidence type="ECO:0000256" key="1">
    <source>
        <dbReference type="ARBA" id="ARBA00006987"/>
    </source>
</evidence>
<dbReference type="PANTHER" id="PTHR42928:SF3">
    <property type="entry name" value="UPF0065 PROTEIN YFLP"/>
    <property type="match status" value="1"/>
</dbReference>
<dbReference type="AlphaFoldDB" id="A0A511Z4T2"/>
<dbReference type="PIRSF" id="PIRSF017082">
    <property type="entry name" value="YflP"/>
    <property type="match status" value="1"/>
</dbReference>
<dbReference type="PANTHER" id="PTHR42928">
    <property type="entry name" value="TRICARBOXYLATE-BINDING PROTEIN"/>
    <property type="match status" value="1"/>
</dbReference>
<organism evidence="3 4">
    <name type="scientific">Sporosarcina luteola</name>
    <dbReference type="NCBI Taxonomy" id="582850"/>
    <lineage>
        <taxon>Bacteria</taxon>
        <taxon>Bacillati</taxon>
        <taxon>Bacillota</taxon>
        <taxon>Bacilli</taxon>
        <taxon>Bacillales</taxon>
        <taxon>Caryophanaceae</taxon>
        <taxon>Sporosarcina</taxon>
    </lineage>
</organism>